<evidence type="ECO:0000313" key="3">
    <source>
        <dbReference type="EMBL" id="RKR76524.1"/>
    </source>
</evidence>
<comment type="caution">
    <text evidence="3">The sequence shown here is derived from an EMBL/GenBank/DDBJ whole genome shotgun (WGS) entry which is preliminary data.</text>
</comment>
<feature type="transmembrane region" description="Helical" evidence="2">
    <location>
        <begin position="166"/>
        <end position="194"/>
    </location>
</feature>
<protein>
    <submittedName>
        <fullName evidence="3">Uncharacterized protein</fullName>
    </submittedName>
</protein>
<feature type="transmembrane region" description="Helical" evidence="2">
    <location>
        <begin position="44"/>
        <end position="67"/>
    </location>
</feature>
<dbReference type="RefSeq" id="WP_121371488.1">
    <property type="nucleotide sequence ID" value="NZ_RBKS01000001.1"/>
</dbReference>
<accession>A0A495IKM9</accession>
<dbReference type="EMBL" id="RBKS01000001">
    <property type="protein sequence ID" value="RKR76524.1"/>
    <property type="molecule type" value="Genomic_DNA"/>
</dbReference>
<organism evidence="3 4">
    <name type="scientific">Frondihabitans australicus</name>
    <dbReference type="NCBI Taxonomy" id="386892"/>
    <lineage>
        <taxon>Bacteria</taxon>
        <taxon>Bacillati</taxon>
        <taxon>Actinomycetota</taxon>
        <taxon>Actinomycetes</taxon>
        <taxon>Micrococcales</taxon>
        <taxon>Microbacteriaceae</taxon>
        <taxon>Frondihabitans</taxon>
    </lineage>
</organism>
<evidence type="ECO:0000313" key="4">
    <source>
        <dbReference type="Proteomes" id="UP000280008"/>
    </source>
</evidence>
<dbReference type="AlphaFoldDB" id="A0A495IKM9"/>
<evidence type="ECO:0000256" key="1">
    <source>
        <dbReference type="SAM" id="MobiDB-lite"/>
    </source>
</evidence>
<keyword evidence="2" id="KW-1133">Transmembrane helix</keyword>
<reference evidence="3 4" key="1">
    <citation type="submission" date="2018-10" db="EMBL/GenBank/DDBJ databases">
        <title>Sequencing the genomes of 1000 actinobacteria strains.</title>
        <authorList>
            <person name="Klenk H.-P."/>
        </authorList>
    </citation>
    <scope>NUCLEOTIDE SEQUENCE [LARGE SCALE GENOMIC DNA]</scope>
    <source>
        <strain evidence="3 4">DSM 17894</strain>
    </source>
</reference>
<feature type="region of interest" description="Disordered" evidence="1">
    <location>
        <begin position="1"/>
        <end position="22"/>
    </location>
</feature>
<feature type="transmembrane region" description="Helical" evidence="2">
    <location>
        <begin position="74"/>
        <end position="94"/>
    </location>
</feature>
<keyword evidence="4" id="KW-1185">Reference proteome</keyword>
<proteinExistence type="predicted"/>
<dbReference type="OrthoDB" id="9976848at2"/>
<dbReference type="Proteomes" id="UP000280008">
    <property type="component" value="Unassembled WGS sequence"/>
</dbReference>
<keyword evidence="2" id="KW-0472">Membrane</keyword>
<gene>
    <name evidence="3" type="ORF">C8E83_3701</name>
</gene>
<name>A0A495IKM9_9MICO</name>
<keyword evidence="2" id="KW-0812">Transmembrane</keyword>
<evidence type="ECO:0000256" key="2">
    <source>
        <dbReference type="SAM" id="Phobius"/>
    </source>
</evidence>
<sequence>MSDSHSLSAVPGAGPADPRTAAARTQATVDRIHDALTDGVRVRIISVQMLAVILGALMGSLSITLSLGSRHVRLVVVDAALVAASVVVGLASWARARREHRLQPQVPRPRSETLWAFLSPDERRRLTRQIRGRESVDAEWRELVRLSIAFSRATNRAAWPTLFSMGLWYCALALVLGWEWFVVLGALVVLLTVGSRIESTRWNRALRSIEADEAASGHGGG</sequence>